<keyword evidence="3" id="KW-1185">Reference proteome</keyword>
<organism evidence="2 3">
    <name type="scientific">Oedothorax gibbosus</name>
    <dbReference type="NCBI Taxonomy" id="931172"/>
    <lineage>
        <taxon>Eukaryota</taxon>
        <taxon>Metazoa</taxon>
        <taxon>Ecdysozoa</taxon>
        <taxon>Arthropoda</taxon>
        <taxon>Chelicerata</taxon>
        <taxon>Arachnida</taxon>
        <taxon>Araneae</taxon>
        <taxon>Araneomorphae</taxon>
        <taxon>Entelegynae</taxon>
        <taxon>Araneoidea</taxon>
        <taxon>Linyphiidae</taxon>
        <taxon>Erigoninae</taxon>
        <taxon>Oedothorax</taxon>
    </lineage>
</organism>
<evidence type="ECO:0000313" key="3">
    <source>
        <dbReference type="Proteomes" id="UP000827092"/>
    </source>
</evidence>
<feature type="region of interest" description="Disordered" evidence="1">
    <location>
        <begin position="1"/>
        <end position="34"/>
    </location>
</feature>
<dbReference type="AlphaFoldDB" id="A0AAV6TIW6"/>
<dbReference type="EMBL" id="JAFNEN010003581">
    <property type="protein sequence ID" value="KAG8171769.1"/>
    <property type="molecule type" value="Genomic_DNA"/>
</dbReference>
<comment type="caution">
    <text evidence="2">The sequence shown here is derived from an EMBL/GenBank/DDBJ whole genome shotgun (WGS) entry which is preliminary data.</text>
</comment>
<evidence type="ECO:0000256" key="1">
    <source>
        <dbReference type="SAM" id="MobiDB-lite"/>
    </source>
</evidence>
<proteinExistence type="predicted"/>
<name>A0AAV6TIW6_9ARAC</name>
<accession>A0AAV6TIW6</accession>
<sequence length="84" mass="9730">MNETAPKKAADDDSEEVQRKNEENFDYTPPQDSLMQDPRILLQMNCVPLIRISRTKDYHTYIPSLVLCTLSLLQKFMTVNVLLT</sequence>
<evidence type="ECO:0000313" key="2">
    <source>
        <dbReference type="EMBL" id="KAG8171769.1"/>
    </source>
</evidence>
<gene>
    <name evidence="2" type="ORF">JTE90_012617</name>
</gene>
<reference evidence="2 3" key="1">
    <citation type="journal article" date="2022" name="Nat. Ecol. Evol.">
        <title>A masculinizing supergene underlies an exaggerated male reproductive morph in a spider.</title>
        <authorList>
            <person name="Hendrickx F."/>
            <person name="De Corte Z."/>
            <person name="Sonet G."/>
            <person name="Van Belleghem S.M."/>
            <person name="Kostlbacher S."/>
            <person name="Vangestel C."/>
        </authorList>
    </citation>
    <scope>NUCLEOTIDE SEQUENCE [LARGE SCALE GENOMIC DNA]</scope>
    <source>
        <strain evidence="2">W744_W776</strain>
    </source>
</reference>
<feature type="compositionally biased region" description="Basic and acidic residues" evidence="1">
    <location>
        <begin position="1"/>
        <end position="23"/>
    </location>
</feature>
<dbReference type="Proteomes" id="UP000827092">
    <property type="component" value="Unassembled WGS sequence"/>
</dbReference>
<protein>
    <submittedName>
        <fullName evidence="2">Uncharacterized protein</fullName>
    </submittedName>
</protein>